<keyword evidence="1" id="KW-0732">Signal</keyword>
<evidence type="ECO:0000313" key="2">
    <source>
        <dbReference type="EMBL" id="KAJ3994161.1"/>
    </source>
</evidence>
<evidence type="ECO:0000256" key="1">
    <source>
        <dbReference type="SAM" id="SignalP"/>
    </source>
</evidence>
<protein>
    <recommendedName>
        <fullName evidence="4">Secreted protein</fullName>
    </recommendedName>
</protein>
<dbReference type="Proteomes" id="UP001163828">
    <property type="component" value="Unassembled WGS sequence"/>
</dbReference>
<dbReference type="EMBL" id="MU790720">
    <property type="protein sequence ID" value="KAJ3994161.1"/>
    <property type="molecule type" value="Genomic_DNA"/>
</dbReference>
<name>A0ABQ8Q6Q8_9AGAR</name>
<feature type="signal peptide" evidence="1">
    <location>
        <begin position="1"/>
        <end position="21"/>
    </location>
</feature>
<evidence type="ECO:0008006" key="4">
    <source>
        <dbReference type="Google" id="ProtNLM"/>
    </source>
</evidence>
<accession>A0ABQ8Q6Q8</accession>
<reference evidence="2" key="1">
    <citation type="submission" date="2022-08" db="EMBL/GenBank/DDBJ databases">
        <authorList>
            <consortium name="DOE Joint Genome Institute"/>
            <person name="Min B."/>
            <person name="Riley R."/>
            <person name="Sierra-Patev S."/>
            <person name="Naranjo-Ortiz M."/>
            <person name="Looney B."/>
            <person name="Konkel Z."/>
            <person name="Slot J.C."/>
            <person name="Sakamoto Y."/>
            <person name="Steenwyk J.L."/>
            <person name="Rokas A."/>
            <person name="Carro J."/>
            <person name="Camarero S."/>
            <person name="Ferreira P."/>
            <person name="Molpeceres G."/>
            <person name="Ruiz-Duenas F.J."/>
            <person name="Serrano A."/>
            <person name="Henrissat B."/>
            <person name="Drula E."/>
            <person name="Hughes K.W."/>
            <person name="Mata J.L."/>
            <person name="Ishikawa N.K."/>
            <person name="Vargas-Isla R."/>
            <person name="Ushijima S."/>
            <person name="Smith C.A."/>
            <person name="Ahrendt S."/>
            <person name="Andreopoulos W."/>
            <person name="He G."/>
            <person name="Labutti K."/>
            <person name="Lipzen A."/>
            <person name="Ng V."/>
            <person name="Sandor L."/>
            <person name="Barry K."/>
            <person name="Martinez A.T."/>
            <person name="Xiao Y."/>
            <person name="Gibbons J.G."/>
            <person name="Terashima K."/>
            <person name="Hibbett D.S."/>
            <person name="Grigoriev I.V."/>
        </authorList>
    </citation>
    <scope>NUCLEOTIDE SEQUENCE</scope>
    <source>
        <strain evidence="2">TFB10827</strain>
    </source>
</reference>
<feature type="chain" id="PRO_5047010567" description="Secreted protein" evidence="1">
    <location>
        <begin position="22"/>
        <end position="93"/>
    </location>
</feature>
<sequence>MQGCVVLVLAILSCKWSQIDDMDCLVFAFRSIIQEGVNRQYCSMPRYVPPLLQSLSLHTSNPLIIGDIASRRDAGTSGELPPSGSLASICSLC</sequence>
<evidence type="ECO:0000313" key="3">
    <source>
        <dbReference type="Proteomes" id="UP001163828"/>
    </source>
</evidence>
<gene>
    <name evidence="2" type="ORF">F5050DRAFT_1776622</name>
</gene>
<keyword evidence="3" id="KW-1185">Reference proteome</keyword>
<organism evidence="2 3">
    <name type="scientific">Lentinula boryana</name>
    <dbReference type="NCBI Taxonomy" id="40481"/>
    <lineage>
        <taxon>Eukaryota</taxon>
        <taxon>Fungi</taxon>
        <taxon>Dikarya</taxon>
        <taxon>Basidiomycota</taxon>
        <taxon>Agaricomycotina</taxon>
        <taxon>Agaricomycetes</taxon>
        <taxon>Agaricomycetidae</taxon>
        <taxon>Agaricales</taxon>
        <taxon>Marasmiineae</taxon>
        <taxon>Omphalotaceae</taxon>
        <taxon>Lentinula</taxon>
    </lineage>
</organism>
<comment type="caution">
    <text evidence="2">The sequence shown here is derived from an EMBL/GenBank/DDBJ whole genome shotgun (WGS) entry which is preliminary data.</text>
</comment>
<proteinExistence type="predicted"/>